<dbReference type="PANTHER" id="PTHR11695">
    <property type="entry name" value="ALCOHOL DEHYDROGENASE RELATED"/>
    <property type="match status" value="1"/>
</dbReference>
<dbReference type="Pfam" id="PF13602">
    <property type="entry name" value="ADH_zinc_N_2"/>
    <property type="match status" value="1"/>
</dbReference>
<sequence length="340" mass="35545">MQAAKYNWGVPTVVTLPKPSLVPGSVLVKVVCAGVNPVDAKNVIGDKLPAWEPCKRLTEWFVRDCTPGFDFAGTVVQAGDSQCNAGDHVFGTVPPFKGSFAEYVVAPVSQIALKPKALTFTEAAVLPLSGLTSIQSLSGRVKPGSNVLIIGASGGTGHVAVQVAAALGGRVTAVCSARNAGFVHALGAADAVAYHNDLIGAVYHPRSAQHGAFDVALDCVSSGDARDAAFGYEARIRGEPELLRGDFLRLGGGVVDWATAGCKRALGVNLFREGRELFWVRFPDSAQELRQLAEWADAGRLKPAVASVHPLSADGVAQAFADLRGRRVRGKVAIAVAPED</sequence>
<dbReference type="EMBL" id="JAFCMP010000042">
    <property type="protein sequence ID" value="KAG5189953.1"/>
    <property type="molecule type" value="Genomic_DNA"/>
</dbReference>
<keyword evidence="3" id="KW-1185">Reference proteome</keyword>
<dbReference type="PANTHER" id="PTHR11695:SF294">
    <property type="entry name" value="RETICULON-4-INTERACTING PROTEIN 1, MITOCHONDRIAL"/>
    <property type="match status" value="1"/>
</dbReference>
<organism evidence="2 3">
    <name type="scientific">Tribonema minus</name>
    <dbReference type="NCBI Taxonomy" id="303371"/>
    <lineage>
        <taxon>Eukaryota</taxon>
        <taxon>Sar</taxon>
        <taxon>Stramenopiles</taxon>
        <taxon>Ochrophyta</taxon>
        <taxon>PX clade</taxon>
        <taxon>Xanthophyceae</taxon>
        <taxon>Tribonematales</taxon>
        <taxon>Tribonemataceae</taxon>
        <taxon>Tribonema</taxon>
    </lineage>
</organism>
<gene>
    <name evidence="2" type="ORF">JKP88DRAFT_300295</name>
</gene>
<evidence type="ECO:0000259" key="1">
    <source>
        <dbReference type="SMART" id="SM00829"/>
    </source>
</evidence>
<dbReference type="CDD" id="cd08267">
    <property type="entry name" value="MDR1"/>
    <property type="match status" value="1"/>
</dbReference>
<dbReference type="InterPro" id="IPR013154">
    <property type="entry name" value="ADH-like_N"/>
</dbReference>
<dbReference type="OrthoDB" id="201656at2759"/>
<name>A0A836CLR8_9STRA</name>
<dbReference type="Pfam" id="PF08240">
    <property type="entry name" value="ADH_N"/>
    <property type="match status" value="1"/>
</dbReference>
<dbReference type="InterPro" id="IPR011032">
    <property type="entry name" value="GroES-like_sf"/>
</dbReference>
<proteinExistence type="predicted"/>
<evidence type="ECO:0000313" key="2">
    <source>
        <dbReference type="EMBL" id="KAG5189953.1"/>
    </source>
</evidence>
<dbReference type="SUPFAM" id="SSF51735">
    <property type="entry name" value="NAD(P)-binding Rossmann-fold domains"/>
    <property type="match status" value="1"/>
</dbReference>
<dbReference type="AlphaFoldDB" id="A0A836CLR8"/>
<dbReference type="Proteomes" id="UP000664859">
    <property type="component" value="Unassembled WGS sequence"/>
</dbReference>
<dbReference type="SMART" id="SM00829">
    <property type="entry name" value="PKS_ER"/>
    <property type="match status" value="1"/>
</dbReference>
<dbReference type="InterPro" id="IPR050700">
    <property type="entry name" value="YIM1/Zinc_Alcohol_DH_Fams"/>
</dbReference>
<dbReference type="InterPro" id="IPR020843">
    <property type="entry name" value="ER"/>
</dbReference>
<dbReference type="SUPFAM" id="SSF50129">
    <property type="entry name" value="GroES-like"/>
    <property type="match status" value="1"/>
</dbReference>
<protein>
    <submittedName>
        <fullName evidence="2">Chaperonin 10-like protein</fullName>
    </submittedName>
</protein>
<feature type="domain" description="Enoyl reductase (ER)" evidence="1">
    <location>
        <begin position="9"/>
        <end position="334"/>
    </location>
</feature>
<dbReference type="InterPro" id="IPR036291">
    <property type="entry name" value="NAD(P)-bd_dom_sf"/>
</dbReference>
<dbReference type="Gene3D" id="3.40.50.720">
    <property type="entry name" value="NAD(P)-binding Rossmann-like Domain"/>
    <property type="match status" value="1"/>
</dbReference>
<evidence type="ECO:0000313" key="3">
    <source>
        <dbReference type="Proteomes" id="UP000664859"/>
    </source>
</evidence>
<dbReference type="GO" id="GO:0016491">
    <property type="term" value="F:oxidoreductase activity"/>
    <property type="evidence" value="ECO:0007669"/>
    <property type="project" value="InterPro"/>
</dbReference>
<accession>A0A836CLR8</accession>
<reference evidence="2" key="1">
    <citation type="submission" date="2021-02" db="EMBL/GenBank/DDBJ databases">
        <title>First Annotated Genome of the Yellow-green Alga Tribonema minus.</title>
        <authorList>
            <person name="Mahan K.M."/>
        </authorList>
    </citation>
    <scope>NUCLEOTIDE SEQUENCE</scope>
    <source>
        <strain evidence="2">UTEX B ZZ1240</strain>
    </source>
</reference>
<comment type="caution">
    <text evidence="2">The sequence shown here is derived from an EMBL/GenBank/DDBJ whole genome shotgun (WGS) entry which is preliminary data.</text>
</comment>
<dbReference type="Gene3D" id="3.90.180.10">
    <property type="entry name" value="Medium-chain alcohol dehydrogenases, catalytic domain"/>
    <property type="match status" value="1"/>
</dbReference>